<evidence type="ECO:0000256" key="1">
    <source>
        <dbReference type="SAM" id="SignalP"/>
    </source>
</evidence>
<keyword evidence="3" id="KW-1185">Reference proteome</keyword>
<proteinExistence type="predicted"/>
<evidence type="ECO:0000313" key="2">
    <source>
        <dbReference type="EMBL" id="GAD89205.1"/>
    </source>
</evidence>
<feature type="signal peptide" evidence="1">
    <location>
        <begin position="1"/>
        <end position="20"/>
    </location>
</feature>
<keyword evidence="1" id="KW-0732">Signal</keyword>
<dbReference type="Pfam" id="PF11736">
    <property type="entry name" value="DUF3299"/>
    <property type="match status" value="1"/>
</dbReference>
<gene>
    <name evidence="2" type="ORF">VHA01S_017_00120</name>
</gene>
<dbReference type="Proteomes" id="UP000017800">
    <property type="component" value="Unassembled WGS sequence"/>
</dbReference>
<organism evidence="2 3">
    <name type="scientific">Vibrio halioticoli NBRC 102217</name>
    <dbReference type="NCBI Taxonomy" id="1219072"/>
    <lineage>
        <taxon>Bacteria</taxon>
        <taxon>Pseudomonadati</taxon>
        <taxon>Pseudomonadota</taxon>
        <taxon>Gammaproteobacteria</taxon>
        <taxon>Vibrionales</taxon>
        <taxon>Vibrionaceae</taxon>
        <taxon>Vibrio</taxon>
    </lineage>
</organism>
<reference evidence="2 3" key="1">
    <citation type="submission" date="2013-10" db="EMBL/GenBank/DDBJ databases">
        <authorList>
            <person name="Ichikawa N."/>
            <person name="Kimura A."/>
            <person name="Ohji S."/>
            <person name="Hosoyama A."/>
            <person name="Fujita N."/>
        </authorList>
    </citation>
    <scope>NUCLEOTIDE SEQUENCE [LARGE SCALE GENOMIC DNA]</scope>
    <source>
        <strain evidence="2 3">NBRC 102217</strain>
    </source>
</reference>
<dbReference type="InterPro" id="IPR021727">
    <property type="entry name" value="DUF3299"/>
</dbReference>
<evidence type="ECO:0008006" key="4">
    <source>
        <dbReference type="Google" id="ProtNLM"/>
    </source>
</evidence>
<accession>V5HIP4</accession>
<comment type="caution">
    <text evidence="2">The sequence shown here is derived from an EMBL/GenBank/DDBJ whole genome shotgun (WGS) entry which is preliminary data.</text>
</comment>
<name>V5HIP4_9VIBR</name>
<sequence>MDVKKCICLLFSLFTLSVFANSAIARTAITVDWDNLRPAVAPNPIVLPELSREHLSKIQNVFTLMHSTESADEEQLTALLAELKQDNIDAIELLNMREAYIEAQKLASQSLTTEFDGKNVRIPGFLVPIQFSDAMVATEFLLVPVAGACIHMPPPPANQIVRVSYTKGYAMRTVQYPVWVEGVMQSSLTTEDVYIVDGTSNISMGYQLQASMVMDYH</sequence>
<feature type="chain" id="PRO_5004736000" description="DUF3299 domain-containing protein" evidence="1">
    <location>
        <begin position="21"/>
        <end position="217"/>
    </location>
</feature>
<dbReference type="EMBL" id="BAUJ01000017">
    <property type="protein sequence ID" value="GAD89205.1"/>
    <property type="molecule type" value="Genomic_DNA"/>
</dbReference>
<evidence type="ECO:0000313" key="3">
    <source>
        <dbReference type="Proteomes" id="UP000017800"/>
    </source>
</evidence>
<dbReference type="eggNOG" id="COG3495">
    <property type="taxonomic scope" value="Bacteria"/>
</dbReference>
<dbReference type="Gene3D" id="2.40.50.870">
    <property type="entry name" value="Protein of unknown function (DUF3299)"/>
    <property type="match status" value="1"/>
</dbReference>
<dbReference type="OrthoDB" id="9784998at2"/>
<protein>
    <recommendedName>
        <fullName evidence="4">DUF3299 domain-containing protein</fullName>
    </recommendedName>
</protein>
<dbReference type="AlphaFoldDB" id="V5HIP4"/>
<reference evidence="2 3" key="2">
    <citation type="submission" date="2013-11" db="EMBL/GenBank/DDBJ databases">
        <title>Whole genome shotgun sequence of Vibrio halioticoli NBRC 102217.</title>
        <authorList>
            <person name="Isaki S."/>
            <person name="Kimura A."/>
            <person name="Ohji S."/>
            <person name="Hosoyama A."/>
            <person name="Fujita N."/>
            <person name="Hashimoto M."/>
            <person name="Hosoyama Y."/>
            <person name="Yamazoe A."/>
        </authorList>
    </citation>
    <scope>NUCLEOTIDE SEQUENCE [LARGE SCALE GENOMIC DNA]</scope>
    <source>
        <strain evidence="2 3">NBRC 102217</strain>
    </source>
</reference>
<dbReference type="RefSeq" id="WP_023403576.1">
    <property type="nucleotide sequence ID" value="NZ_BAUJ01000017.1"/>
</dbReference>